<feature type="transmembrane region" description="Helical" evidence="9">
    <location>
        <begin position="259"/>
        <end position="276"/>
    </location>
</feature>
<feature type="transmembrane region" description="Helical" evidence="9">
    <location>
        <begin position="176"/>
        <end position="196"/>
    </location>
</feature>
<evidence type="ECO:0000256" key="5">
    <source>
        <dbReference type="ARBA" id="ARBA00022741"/>
    </source>
</evidence>
<proteinExistence type="predicted"/>
<dbReference type="InParanoid" id="E3JDF9"/>
<evidence type="ECO:0000256" key="9">
    <source>
        <dbReference type="SAM" id="Phobius"/>
    </source>
</evidence>
<evidence type="ECO:0000256" key="7">
    <source>
        <dbReference type="ARBA" id="ARBA00022840"/>
    </source>
</evidence>
<dbReference type="CDD" id="cd16917">
    <property type="entry name" value="HATPase_UhpB-NarQ-NarX-like"/>
    <property type="match status" value="1"/>
</dbReference>
<name>E3JDF9_PSEI1</name>
<gene>
    <name evidence="11" type="ordered locus">FraEuI1c_5607</name>
</gene>
<dbReference type="STRING" id="298654.FraEuI1c_5607"/>
<dbReference type="GO" id="GO:0046983">
    <property type="term" value="F:protein dimerization activity"/>
    <property type="evidence" value="ECO:0007669"/>
    <property type="project" value="InterPro"/>
</dbReference>
<evidence type="ECO:0000256" key="6">
    <source>
        <dbReference type="ARBA" id="ARBA00022777"/>
    </source>
</evidence>
<keyword evidence="9" id="KW-0472">Membrane</keyword>
<sequence length="725" mass="75262">MTPLVVDGLPRPDPREMTAPARLSLSRGVDSPVGNGLPWQRWFLWLLAAGSVAGTALAVVVAVRDGLTWDRFVRGDLGLSTVLAVALPLLGATIAHREPSNRLAWVFSITGASRTVFTLSTVWADHIYLTGTGTGPGGPVASWLSLWSRLPAPALAPLLLLWFPAGRLPPGRRWRLAQLPVAVALAAVVIVAALSWPYRGPRTLPEAPTPPGVAPAIVVVAFAVVVAAVLTGLSLGLASLISRLRHAVPVVRQQVKWQLFGGAAGVVLNLAGDVVAPRAGLNLAGTLVTVAVMVLAIERYQLWNVDRLINRTLVYGTLTILAAATYVGCAAGLGLLTAGLAHGRSVAVACATLVAAALVSPARRTVQTRIDRWFDRRRFDAVDRVRTYADRLGTTPAVPGELRDVLAAALRDPELVLLFTLDDGRLVDATGAPAEVPAREATRTARRLTSRVGRGGDGAGRGPAAGELGVLVSRWFPPHEGGLLDAVLAAAALPLEYARLQAELRVQLAAVQASRGRIVAAADAERRRIERNLHDGAQQRLVALAVRLRAEQRRHGDALDATAGPLLDLAVDELRAAVEDLRALAAGLLPAALASEGLGPALRELVDRAPAGVRLLGLPDHRHGPSLEATGWFVVAEGLANAAKHASGAWVTVAASCHGSGLTVAVVDGGAGGAVIGPDTAGPPATGAGSGLRGLADRVEGCGGRLVLTSPPGGPTELRAELPCG</sequence>
<evidence type="ECO:0000256" key="3">
    <source>
        <dbReference type="ARBA" id="ARBA00022553"/>
    </source>
</evidence>
<evidence type="ECO:0000313" key="12">
    <source>
        <dbReference type="Proteomes" id="UP000002484"/>
    </source>
</evidence>
<dbReference type="GO" id="GO:0016020">
    <property type="term" value="C:membrane"/>
    <property type="evidence" value="ECO:0007669"/>
    <property type="project" value="InterPro"/>
</dbReference>
<feature type="transmembrane region" description="Helical" evidence="9">
    <location>
        <begin position="146"/>
        <end position="164"/>
    </location>
</feature>
<feature type="transmembrane region" description="Helical" evidence="9">
    <location>
        <begin position="342"/>
        <end position="362"/>
    </location>
</feature>
<keyword evidence="7" id="KW-0067">ATP-binding</keyword>
<feature type="transmembrane region" description="Helical" evidence="9">
    <location>
        <begin position="42"/>
        <end position="63"/>
    </location>
</feature>
<dbReference type="GO" id="GO:0005524">
    <property type="term" value="F:ATP binding"/>
    <property type="evidence" value="ECO:0007669"/>
    <property type="project" value="UniProtKB-KW"/>
</dbReference>
<dbReference type="eggNOG" id="COG4585">
    <property type="taxonomic scope" value="Bacteria"/>
</dbReference>
<evidence type="ECO:0000256" key="4">
    <source>
        <dbReference type="ARBA" id="ARBA00022679"/>
    </source>
</evidence>
<feature type="transmembrane region" description="Helical" evidence="9">
    <location>
        <begin position="312"/>
        <end position="336"/>
    </location>
</feature>
<dbReference type="PANTHER" id="PTHR24421:SF10">
    <property type="entry name" value="NITRATE_NITRITE SENSOR PROTEIN NARQ"/>
    <property type="match status" value="1"/>
</dbReference>
<keyword evidence="4" id="KW-0808">Transferase</keyword>
<dbReference type="EC" id="2.7.13.3" evidence="2"/>
<evidence type="ECO:0000259" key="10">
    <source>
        <dbReference type="Pfam" id="PF07730"/>
    </source>
</evidence>
<keyword evidence="9" id="KW-1133">Transmembrane helix</keyword>
<protein>
    <recommendedName>
        <fullName evidence="2">histidine kinase</fullName>
        <ecNumber evidence="2">2.7.13.3</ecNumber>
    </recommendedName>
</protein>
<dbReference type="InterPro" id="IPR011712">
    <property type="entry name" value="Sig_transdc_His_kin_sub3_dim/P"/>
</dbReference>
<keyword evidence="5" id="KW-0547">Nucleotide-binding</keyword>
<dbReference type="InterPro" id="IPR036890">
    <property type="entry name" value="HATPase_C_sf"/>
</dbReference>
<feature type="transmembrane region" description="Helical" evidence="9">
    <location>
        <begin position="282"/>
        <end position="300"/>
    </location>
</feature>
<evidence type="ECO:0000256" key="2">
    <source>
        <dbReference type="ARBA" id="ARBA00012438"/>
    </source>
</evidence>
<keyword evidence="8" id="KW-0902">Two-component regulatory system</keyword>
<evidence type="ECO:0000313" key="11">
    <source>
        <dbReference type="EMBL" id="ADP83592.1"/>
    </source>
</evidence>
<dbReference type="InterPro" id="IPR050482">
    <property type="entry name" value="Sensor_HK_TwoCompSys"/>
</dbReference>
<feature type="transmembrane region" description="Helical" evidence="9">
    <location>
        <begin position="75"/>
        <end position="95"/>
    </location>
</feature>
<keyword evidence="9" id="KW-0812">Transmembrane</keyword>
<dbReference type="GO" id="GO:0000155">
    <property type="term" value="F:phosphorelay sensor kinase activity"/>
    <property type="evidence" value="ECO:0007669"/>
    <property type="project" value="InterPro"/>
</dbReference>
<dbReference type="AlphaFoldDB" id="E3JDF9"/>
<organism evidence="11 12">
    <name type="scientific">Pseudofrankia inefficax (strain DSM 45817 / CECT 9037 / DDB 130130 / EuI1c)</name>
    <name type="common">Frankia inefficax</name>
    <dbReference type="NCBI Taxonomy" id="298654"/>
    <lineage>
        <taxon>Bacteria</taxon>
        <taxon>Bacillati</taxon>
        <taxon>Actinomycetota</taxon>
        <taxon>Actinomycetes</taxon>
        <taxon>Frankiales</taxon>
        <taxon>Frankiaceae</taxon>
        <taxon>Pseudofrankia</taxon>
    </lineage>
</organism>
<feature type="domain" description="Signal transduction histidine kinase subgroup 3 dimerisation and phosphoacceptor" evidence="10">
    <location>
        <begin position="525"/>
        <end position="592"/>
    </location>
</feature>
<reference evidence="11 12" key="1">
    <citation type="submission" date="2010-10" db="EMBL/GenBank/DDBJ databases">
        <title>Complete sequence of Frankia sp. EuI1c.</title>
        <authorList>
            <consortium name="US DOE Joint Genome Institute"/>
            <person name="Lucas S."/>
            <person name="Copeland A."/>
            <person name="Lapidus A."/>
            <person name="Cheng J.-F."/>
            <person name="Bruce D."/>
            <person name="Goodwin L."/>
            <person name="Pitluck S."/>
            <person name="Chertkov O."/>
            <person name="Detter J.C."/>
            <person name="Han C."/>
            <person name="Tapia R."/>
            <person name="Land M."/>
            <person name="Hauser L."/>
            <person name="Jeffries C."/>
            <person name="Kyrpides N."/>
            <person name="Ivanova N."/>
            <person name="Mikhailova N."/>
            <person name="Beauchemin N."/>
            <person name="Sen A."/>
            <person name="Sur S.A."/>
            <person name="Gtari M."/>
            <person name="Wall L."/>
            <person name="Tisa L."/>
            <person name="Woyke T."/>
        </authorList>
    </citation>
    <scope>NUCLEOTIDE SEQUENCE [LARGE SCALE GENOMIC DNA]</scope>
    <source>
        <strain evidence="12">DSM 45817 / CECT 9037 / EuI1c</strain>
    </source>
</reference>
<evidence type="ECO:0000256" key="8">
    <source>
        <dbReference type="ARBA" id="ARBA00023012"/>
    </source>
</evidence>
<keyword evidence="3" id="KW-0597">Phosphoprotein</keyword>
<dbReference type="SUPFAM" id="SSF55874">
    <property type="entry name" value="ATPase domain of HSP90 chaperone/DNA topoisomerase II/histidine kinase"/>
    <property type="match status" value="1"/>
</dbReference>
<dbReference type="Pfam" id="PF07730">
    <property type="entry name" value="HisKA_3"/>
    <property type="match status" value="1"/>
</dbReference>
<dbReference type="Proteomes" id="UP000002484">
    <property type="component" value="Chromosome"/>
</dbReference>
<dbReference type="EMBL" id="CP002299">
    <property type="protein sequence ID" value="ADP83592.1"/>
    <property type="molecule type" value="Genomic_DNA"/>
</dbReference>
<keyword evidence="12" id="KW-1185">Reference proteome</keyword>
<accession>E3JDF9</accession>
<dbReference type="KEGG" id="fri:FraEuI1c_5607"/>
<dbReference type="HOGENOM" id="CLU_021898_0_0_11"/>
<evidence type="ECO:0000256" key="1">
    <source>
        <dbReference type="ARBA" id="ARBA00000085"/>
    </source>
</evidence>
<keyword evidence="6 11" id="KW-0418">Kinase</keyword>
<feature type="transmembrane region" description="Helical" evidence="9">
    <location>
        <begin position="216"/>
        <end position="238"/>
    </location>
</feature>
<dbReference type="Gene3D" id="3.30.565.10">
    <property type="entry name" value="Histidine kinase-like ATPase, C-terminal domain"/>
    <property type="match status" value="1"/>
</dbReference>
<dbReference type="PANTHER" id="PTHR24421">
    <property type="entry name" value="NITRATE/NITRITE SENSOR PROTEIN NARX-RELATED"/>
    <property type="match status" value="1"/>
</dbReference>
<comment type="catalytic activity">
    <reaction evidence="1">
        <text>ATP + protein L-histidine = ADP + protein N-phospho-L-histidine.</text>
        <dbReference type="EC" id="2.7.13.3"/>
    </reaction>
</comment>